<feature type="domain" description="AprE-like beta-barrel" evidence="3">
    <location>
        <begin position="300"/>
        <end position="394"/>
    </location>
</feature>
<keyword evidence="5" id="KW-1185">Reference proteome</keyword>
<evidence type="ECO:0000256" key="2">
    <source>
        <dbReference type="SAM" id="Phobius"/>
    </source>
</evidence>
<feature type="coiled-coil region" evidence="1">
    <location>
        <begin position="140"/>
        <end position="167"/>
    </location>
</feature>
<reference evidence="5" key="1">
    <citation type="submission" date="2023-07" db="EMBL/GenBank/DDBJ databases">
        <title>Draft genome sequence of Agarivorans aestuarii strain ZMCS4, a CAZymes producing bacteria isolated from the marine brown algae Clodostephus spongiosus.</title>
        <authorList>
            <person name="Lorente B."/>
            <person name="Cabral C."/>
            <person name="Frias J."/>
            <person name="Faria J."/>
            <person name="Toubarro D."/>
        </authorList>
    </citation>
    <scope>NUCLEOTIDE SEQUENCE [LARGE SCALE GENOMIC DNA]</scope>
    <source>
        <strain evidence="5">ZMCS4</strain>
    </source>
</reference>
<keyword evidence="2" id="KW-0812">Transmembrane</keyword>
<keyword evidence="2" id="KW-1133">Transmembrane helix</keyword>
<proteinExistence type="predicted"/>
<comment type="caution">
    <text evidence="4">The sequence shown here is derived from an EMBL/GenBank/DDBJ whole genome shotgun (WGS) entry which is preliminary data.</text>
</comment>
<dbReference type="PRINTS" id="PR01490">
    <property type="entry name" value="RTXTOXIND"/>
</dbReference>
<sequence length="413" mass="46151">MTDEKSKENGLLANSESLGEPLEITPLGSKAAIWLMCAIAVTVVILMFNADFKRKVTLVGMVNSVAGQFNVYPLKSGYVTQSWVTEQMEVAKGQRLFEVTAEVHTKSGDSIAELKNKILTSIESLKLEISRSTEIYNSEFRELNQLAVFLENQQQELDNQLQLQQDVANMLLGLVKGQRELVDKKFISASQMQTKEQEYARALTDLSELKYSKIAMLKERRSVAENLSSITLKHENDIARIEREISSYQQKLFELEIQNEKIVIAPENGVITALSINAGESVQSDTLAMVIIPLNVKWHVEVYATSTDVGFIRAGNPAKLRYAAYPYQRFGLYGGSVKHVSKAAIKGSSIDSRLPASEYFYKVTVELDEQCILAYGKCEPLQAGMGVTASIETERRTLIEWALDPLYTIKGKL</sequence>
<dbReference type="Gene3D" id="2.40.30.170">
    <property type="match status" value="1"/>
</dbReference>
<evidence type="ECO:0000256" key="1">
    <source>
        <dbReference type="SAM" id="Coils"/>
    </source>
</evidence>
<feature type="coiled-coil region" evidence="1">
    <location>
        <begin position="231"/>
        <end position="258"/>
    </location>
</feature>
<gene>
    <name evidence="4" type="ORF">SNR37_001411</name>
</gene>
<accession>A0ABU7GAG3</accession>
<evidence type="ECO:0000259" key="3">
    <source>
        <dbReference type="Pfam" id="PF26002"/>
    </source>
</evidence>
<dbReference type="Proteomes" id="UP001310248">
    <property type="component" value="Unassembled WGS sequence"/>
</dbReference>
<dbReference type="Pfam" id="PF26002">
    <property type="entry name" value="Beta-barrel_AprE"/>
    <property type="match status" value="1"/>
</dbReference>
<organism evidence="4 5">
    <name type="scientific">Agarivorans aestuarii</name>
    <dbReference type="NCBI Taxonomy" id="1563703"/>
    <lineage>
        <taxon>Bacteria</taxon>
        <taxon>Pseudomonadati</taxon>
        <taxon>Pseudomonadota</taxon>
        <taxon>Gammaproteobacteria</taxon>
        <taxon>Alteromonadales</taxon>
        <taxon>Alteromonadaceae</taxon>
        <taxon>Agarivorans</taxon>
    </lineage>
</organism>
<keyword evidence="2" id="KW-0472">Membrane</keyword>
<keyword evidence="1" id="KW-0175">Coiled coil</keyword>
<dbReference type="InterPro" id="IPR050739">
    <property type="entry name" value="MFP"/>
</dbReference>
<evidence type="ECO:0000313" key="4">
    <source>
        <dbReference type="EMBL" id="MEE1676084.1"/>
    </source>
</evidence>
<name>A0ABU7GAG3_9ALTE</name>
<dbReference type="InterPro" id="IPR058982">
    <property type="entry name" value="Beta-barrel_AprE"/>
</dbReference>
<feature type="transmembrane region" description="Helical" evidence="2">
    <location>
        <begin position="31"/>
        <end position="48"/>
    </location>
</feature>
<dbReference type="PANTHER" id="PTHR30386:SF28">
    <property type="entry name" value="EXPORTED PROTEIN"/>
    <property type="match status" value="1"/>
</dbReference>
<dbReference type="PANTHER" id="PTHR30386">
    <property type="entry name" value="MEMBRANE FUSION SUBUNIT OF EMRAB-TOLC MULTIDRUG EFFLUX PUMP"/>
    <property type="match status" value="1"/>
</dbReference>
<dbReference type="RefSeq" id="WP_329776819.1">
    <property type="nucleotide sequence ID" value="NZ_JAYDYW010000017.1"/>
</dbReference>
<evidence type="ECO:0000313" key="5">
    <source>
        <dbReference type="Proteomes" id="UP001310248"/>
    </source>
</evidence>
<dbReference type="EMBL" id="JAYDYW010000017">
    <property type="protein sequence ID" value="MEE1676084.1"/>
    <property type="molecule type" value="Genomic_DNA"/>
</dbReference>
<protein>
    <submittedName>
        <fullName evidence="4">HlyD family efflux transporter periplasmic adaptor subunit</fullName>
    </submittedName>
</protein>